<dbReference type="EMBL" id="JBHMEY010000018">
    <property type="protein sequence ID" value="MFB9096498.1"/>
    <property type="molecule type" value="Genomic_DNA"/>
</dbReference>
<keyword evidence="2" id="KW-1185">Reference proteome</keyword>
<protein>
    <submittedName>
        <fullName evidence="1">Uncharacterized protein</fullName>
    </submittedName>
</protein>
<organism evidence="1 2">
    <name type="scientific">Flavobacterium jumunjinense</name>
    <dbReference type="NCBI Taxonomy" id="998845"/>
    <lineage>
        <taxon>Bacteria</taxon>
        <taxon>Pseudomonadati</taxon>
        <taxon>Bacteroidota</taxon>
        <taxon>Flavobacteriia</taxon>
        <taxon>Flavobacteriales</taxon>
        <taxon>Flavobacteriaceae</taxon>
        <taxon>Flavobacterium</taxon>
    </lineage>
</organism>
<comment type="caution">
    <text evidence="1">The sequence shown here is derived from an EMBL/GenBank/DDBJ whole genome shotgun (WGS) entry which is preliminary data.</text>
</comment>
<proteinExistence type="predicted"/>
<gene>
    <name evidence="1" type="ORF">ACFFVF_08235</name>
</gene>
<evidence type="ECO:0000313" key="2">
    <source>
        <dbReference type="Proteomes" id="UP001589607"/>
    </source>
</evidence>
<evidence type="ECO:0000313" key="1">
    <source>
        <dbReference type="EMBL" id="MFB9096498.1"/>
    </source>
</evidence>
<reference evidence="1 2" key="1">
    <citation type="submission" date="2024-09" db="EMBL/GenBank/DDBJ databases">
        <authorList>
            <person name="Sun Q."/>
            <person name="Mori K."/>
        </authorList>
    </citation>
    <scope>NUCLEOTIDE SEQUENCE [LARGE SCALE GENOMIC DNA]</scope>
    <source>
        <strain evidence="1 2">CECT 7955</strain>
    </source>
</reference>
<dbReference type="RefSeq" id="WP_236455641.1">
    <property type="nucleotide sequence ID" value="NZ_CBCSGE010000002.1"/>
</dbReference>
<sequence length="324" mass="38000">MKIHQNKLLLLFLLLFSLIGNAQKRKILKEFENLKKINLNQENTNLSQYNQGKMLEWKVDPYYSNEKFSISEIRFLKNSIGDFNKDGIPDIFATLFIESRLRSEINLGIIQINGNTIEIISYKQFSEGYQEFTLVEVENEIVKIRAVLNGVNGEVFSDRIVSLAYDPINHIKTVSSCKTDEMKNQFIFNTNVDVKREYYINYCLLNQQTEEYNSENTKITAETHGCDDFTLRFTINKVNVDAKKFNKNDYLLEIITFLKSNTRYPTLLSKIEKDILQKNKANISVSNEMKYDIKNFINDTTYFQIGTTLVQNTYLLDIIYYEER</sequence>
<name>A0ABV5GMF5_9FLAO</name>
<dbReference type="Proteomes" id="UP001589607">
    <property type="component" value="Unassembled WGS sequence"/>
</dbReference>
<accession>A0ABV5GMF5</accession>